<dbReference type="RefSeq" id="XP_048329688.2">
    <property type="nucleotide sequence ID" value="XM_048473731.2"/>
</dbReference>
<proteinExistence type="predicted"/>
<evidence type="ECO:0000256" key="1">
    <source>
        <dbReference type="ARBA" id="ARBA00022821"/>
    </source>
</evidence>
<dbReference type="PRINTS" id="PR00364">
    <property type="entry name" value="DISEASERSIST"/>
</dbReference>
<gene>
    <name evidence="5" type="primary">LOC125422351</name>
</gene>
<dbReference type="Proteomes" id="UP001652623">
    <property type="component" value="Chromosome 2"/>
</dbReference>
<dbReference type="Pfam" id="PF00931">
    <property type="entry name" value="NB-ARC"/>
    <property type="match status" value="1"/>
</dbReference>
<dbReference type="InterPro" id="IPR002182">
    <property type="entry name" value="NB-ARC"/>
</dbReference>
<protein>
    <submittedName>
        <fullName evidence="5">Disease resistance RPP13-like protein 1</fullName>
    </submittedName>
</protein>
<reference evidence="5" key="1">
    <citation type="submission" date="2025-08" db="UniProtKB">
        <authorList>
            <consortium name="RefSeq"/>
        </authorList>
    </citation>
    <scope>IDENTIFICATION</scope>
    <source>
        <tissue evidence="5">Seedling</tissue>
    </source>
</reference>
<organism evidence="4 5">
    <name type="scientific">Ziziphus jujuba</name>
    <name type="common">Chinese jujube</name>
    <name type="synonym">Ziziphus sativa</name>
    <dbReference type="NCBI Taxonomy" id="326968"/>
    <lineage>
        <taxon>Eukaryota</taxon>
        <taxon>Viridiplantae</taxon>
        <taxon>Streptophyta</taxon>
        <taxon>Embryophyta</taxon>
        <taxon>Tracheophyta</taxon>
        <taxon>Spermatophyta</taxon>
        <taxon>Magnoliopsida</taxon>
        <taxon>eudicotyledons</taxon>
        <taxon>Gunneridae</taxon>
        <taxon>Pentapetalae</taxon>
        <taxon>rosids</taxon>
        <taxon>fabids</taxon>
        <taxon>Rosales</taxon>
        <taxon>Rhamnaceae</taxon>
        <taxon>Paliureae</taxon>
        <taxon>Ziziphus</taxon>
    </lineage>
</organism>
<sequence length="310" mass="35401">MDYLGWKSGAQNTILPRPQTISLVEDSGVYGRDADKEAIMELLLSNEMNGNKISVIPIVGMGGIGKTALAQLIYNEIDDKVMEKPFDFKAWFCVTNEFSIFRITKTIAKRVIASLKFENDSDLDFLQVELKKALISKKFLIVLDNVWIENYSLWSEFMKPFSHGEYGSKIIVTTQSKKIASMVHDLPPYQLTTLSSDACWNLFEKVAFNNSNLIVLVELEGIGREIVEKCKDSKVRRGDTPLRIIEEEFIGFKGDSETSRTGDEHTNMKAFLEKLQWVNGQFEHIDQRMDRLETSKGGPNLRQEFHRDRG</sequence>
<keyword evidence="4" id="KW-1185">Reference proteome</keyword>
<evidence type="ECO:0000313" key="4">
    <source>
        <dbReference type="Proteomes" id="UP001652623"/>
    </source>
</evidence>
<accession>A0ABM3IJH1</accession>
<dbReference type="GeneID" id="125422351"/>
<name>A0ABM3IJH1_ZIZJJ</name>
<dbReference type="SUPFAM" id="SSF52540">
    <property type="entry name" value="P-loop containing nucleoside triphosphate hydrolases"/>
    <property type="match status" value="1"/>
</dbReference>
<keyword evidence="1" id="KW-0611">Plant defense</keyword>
<dbReference type="InterPro" id="IPR027417">
    <property type="entry name" value="P-loop_NTPase"/>
</dbReference>
<feature type="region of interest" description="Disordered" evidence="2">
    <location>
        <begin position="290"/>
        <end position="310"/>
    </location>
</feature>
<evidence type="ECO:0000259" key="3">
    <source>
        <dbReference type="Pfam" id="PF00931"/>
    </source>
</evidence>
<evidence type="ECO:0000256" key="2">
    <source>
        <dbReference type="SAM" id="MobiDB-lite"/>
    </source>
</evidence>
<dbReference type="PANTHER" id="PTHR36766:SF40">
    <property type="entry name" value="DISEASE RESISTANCE PROTEIN RGA3"/>
    <property type="match status" value="1"/>
</dbReference>
<evidence type="ECO:0000313" key="5">
    <source>
        <dbReference type="RefSeq" id="XP_048329688.2"/>
    </source>
</evidence>
<dbReference type="PANTHER" id="PTHR36766">
    <property type="entry name" value="PLANT BROAD-SPECTRUM MILDEW RESISTANCE PROTEIN RPW8"/>
    <property type="match status" value="1"/>
</dbReference>
<dbReference type="Gene3D" id="3.40.50.300">
    <property type="entry name" value="P-loop containing nucleotide triphosphate hydrolases"/>
    <property type="match status" value="1"/>
</dbReference>
<feature type="domain" description="NB-ARC" evidence="3">
    <location>
        <begin position="34"/>
        <end position="211"/>
    </location>
</feature>